<evidence type="ECO:0000256" key="6">
    <source>
        <dbReference type="ARBA" id="ARBA00022605"/>
    </source>
</evidence>
<evidence type="ECO:0000256" key="5">
    <source>
        <dbReference type="ARBA" id="ARBA00012079"/>
    </source>
</evidence>
<comment type="cofactor">
    <cofactor evidence="3">
        <name>FAD</name>
        <dbReference type="ChEBI" id="CHEBI:57692"/>
    </cofactor>
</comment>
<comment type="cofactor">
    <cofactor evidence="2">
        <name>[3Fe-4S] cluster</name>
        <dbReference type="ChEBI" id="CHEBI:21137"/>
    </cofactor>
</comment>
<dbReference type="Gene3D" id="3.60.20.10">
    <property type="entry name" value="Glutamine Phosphoribosylpyrophosphate, subunit 1, domain 1"/>
    <property type="match status" value="1"/>
</dbReference>
<comment type="catalytic activity">
    <reaction evidence="18">
        <text>2 L-glutamate + NADP(+) = L-glutamine + 2-oxoglutarate + NADPH + H(+)</text>
        <dbReference type="Rhea" id="RHEA:15501"/>
        <dbReference type="ChEBI" id="CHEBI:15378"/>
        <dbReference type="ChEBI" id="CHEBI:16810"/>
        <dbReference type="ChEBI" id="CHEBI:29985"/>
        <dbReference type="ChEBI" id="CHEBI:57783"/>
        <dbReference type="ChEBI" id="CHEBI:58349"/>
        <dbReference type="ChEBI" id="CHEBI:58359"/>
        <dbReference type="EC" id="1.4.1.13"/>
    </reaction>
</comment>
<keyword evidence="7" id="KW-0285">Flavoprotein</keyword>
<dbReference type="PROSITE" id="PS51278">
    <property type="entry name" value="GATASE_TYPE_2"/>
    <property type="match status" value="1"/>
</dbReference>
<evidence type="ECO:0000313" key="24">
    <source>
        <dbReference type="Proteomes" id="UP001238163"/>
    </source>
</evidence>
<dbReference type="Pfam" id="PF00310">
    <property type="entry name" value="GATase_2"/>
    <property type="match status" value="1"/>
</dbReference>
<dbReference type="PANTHER" id="PTHR11938">
    <property type="entry name" value="FAD NADPH DEHYDROGENASE/OXIDOREDUCTASE"/>
    <property type="match status" value="1"/>
</dbReference>
<keyword evidence="10" id="KW-0274">FAD</keyword>
<evidence type="ECO:0000256" key="3">
    <source>
        <dbReference type="ARBA" id="ARBA00001974"/>
    </source>
</evidence>
<evidence type="ECO:0000256" key="1">
    <source>
        <dbReference type="ARBA" id="ARBA00001917"/>
    </source>
</evidence>
<keyword evidence="13" id="KW-0408">Iron</keyword>
<dbReference type="EMBL" id="JAUSVL010000001">
    <property type="protein sequence ID" value="MDQ0288652.1"/>
    <property type="molecule type" value="Genomic_DNA"/>
</dbReference>
<dbReference type="NCBIfam" id="NF008730">
    <property type="entry name" value="PRK11750.1"/>
    <property type="match status" value="1"/>
</dbReference>
<dbReference type="Gene3D" id="3.20.20.70">
    <property type="entry name" value="Aldolase class I"/>
    <property type="match status" value="2"/>
</dbReference>
<keyword evidence="24" id="KW-1185">Reference proteome</keyword>
<evidence type="ECO:0000256" key="19">
    <source>
        <dbReference type="ARBA" id="ARBA00072108"/>
    </source>
</evidence>
<dbReference type="InterPro" id="IPR017932">
    <property type="entry name" value="GATase_2_dom"/>
</dbReference>
<comment type="caution">
    <text evidence="23">The sequence shown here is derived from an EMBL/GenBank/DDBJ whole genome shotgun (WGS) entry which is preliminary data.</text>
</comment>
<dbReference type="Pfam" id="PF04898">
    <property type="entry name" value="Glu_syn_central"/>
    <property type="match status" value="1"/>
</dbReference>
<proteinExistence type="inferred from homology"/>
<evidence type="ECO:0000256" key="2">
    <source>
        <dbReference type="ARBA" id="ARBA00001927"/>
    </source>
</evidence>
<dbReference type="CDD" id="cd02808">
    <property type="entry name" value="GltS_FMN"/>
    <property type="match status" value="1"/>
</dbReference>
<dbReference type="GO" id="GO:0004355">
    <property type="term" value="F:glutamate synthase (NADPH) activity"/>
    <property type="evidence" value="ECO:0007669"/>
    <property type="project" value="UniProtKB-EC"/>
</dbReference>
<sequence>MSQNENEARQRSLNLPADSGLYSFRHEHDACGVGLVANLTNRADHDIINKGITVLKNLMHRGAAGSDPDTGDGAGILFALPDAFFRRIVPIALPPAGRYAVAMLFNGRGEEERIDEIVRSEGASICHWRDVPVNPDAVGPVARESCPLIRQFFVSGEAYADQDVFERKLLVMRRRLEKELHDAYLPSFSSRNIVYKGLLLATQIDHFYPDLSEEDLVSPLAIVHQRYSTNTFPTWKLAHPFRYLAHNGEINTLRGNLNQMRGREPFLASPLFGDDLPKLLPLIDENQNDSACLDNMLELLVCAGRSLPHAMLMLMPQAWGVNYHLGRDVRGFFDYHSALMEPWDGPAAVAFTDGVNAGAILDRNGLRPARYTLTKDGLFVLASETGVLDIPAGDVVLKGRLGPGEMIWCDLQKQRLIGDAELKNSIARQQPYRRWAEENKISISGLFDSINPSLVNGDLAAQQRLFGWTREDVDIIVGSMAATGHEPLGSMGNDASLAVLSEKPQLLYNYFKQLFAQVTNPPIDPIREELVMSLTTYIGNQGNILSDSAQRASIIKLSRPILTDEDLRRICAVRETRVSTAVLQLGWHNSLEEAITRLEERAVAAVKNGHNILVLSDKDLPDDLTPMPALLGCAAVNRALIRKGLRPPVGLIVQSGEVREIMHYALLLGFGATAINPYLALQTVTALTQNQQLSVSAPKAASNYITAVEKGILKVMSKMGISTLRSYRSAQIFEAVGINRNVIDRYFPGTASRIGGIDLNDIAREARQRQADALGQTGMSLLPSGGQYRFRKDGENHLWTPDSLSLFRQAVQNNDADKYRAYAQCINNQARHLCTLRGLFDFAAATPVPLAEVESVESIIHHFVSGAMSLGSLSPEAHEAIAIAMNRLGAMSNCGEGGEDPDREKPGANGEVRSSAIRQVASGRFGVTISYLANARELQIKMAQGAKPGEGGQLPGHKVDAAVARVRHSTPFVTLISPPPHHDIYSIEDLAQLIFDLRNANPEARVSVKLVSEVGVGTIAAGVAKGHADVILISGHDGGTGASPLTSIKHAGLPWELGLAEAQQTLVKNKLRGRVRLQVDGQLKTGRDVVIGALLGAEEFGFATTLLVCLGCVMMRKCHDNSCPVGVATQDPELRKCFRGKPEYIENFLRLLAGEAREILASLGLRSLDEAVGRSDLLVMNRAINYYKTRKLDFSAIFHRESAGQIRWDGSRFPVESFDQEQLLPKLQKAVNKGSKAHIQCAIRSVHRSVGATLSCAITRKHGPQGLPQDNIRVDFNGVAGQSFGAFLAPGVTFRLEGEANDYVGKGLSGGTIIITPPTGSGFVAKDNAIVGNVVGYGGTSGQLFLNGRAGERFAIRNSGFNAVVEGVGDHGCEYMTGGRVVVIGPTGVNFAAGMTGGVAYVLDEHNDFDLHCNLGSIDLESIDAGSADEAELLALLRDHHALTGSAAAAAILADWENARGTFVKVMPIEYRQALRRQNQSVEE</sequence>
<comment type="similarity">
    <text evidence="4">Belongs to the glutamate synthase family.</text>
</comment>
<evidence type="ECO:0000256" key="10">
    <source>
        <dbReference type="ARBA" id="ARBA00022827"/>
    </source>
</evidence>
<evidence type="ECO:0000259" key="22">
    <source>
        <dbReference type="PROSITE" id="PS51278"/>
    </source>
</evidence>
<keyword evidence="9" id="KW-0479">Metal-binding</keyword>
<dbReference type="Pfam" id="PF01493">
    <property type="entry name" value="GXGXG"/>
    <property type="match status" value="1"/>
</dbReference>
<keyword evidence="11" id="KW-0315">Glutamine amidotransferase</keyword>
<dbReference type="Pfam" id="PF01645">
    <property type="entry name" value="Glu_synthase"/>
    <property type="match status" value="1"/>
</dbReference>
<evidence type="ECO:0000256" key="7">
    <source>
        <dbReference type="ARBA" id="ARBA00022630"/>
    </source>
</evidence>
<evidence type="ECO:0000256" key="21">
    <source>
        <dbReference type="SAM" id="MobiDB-lite"/>
    </source>
</evidence>
<dbReference type="GO" id="GO:0006537">
    <property type="term" value="P:glutamate biosynthetic process"/>
    <property type="evidence" value="ECO:0007669"/>
    <property type="project" value="UniProtKB-KW"/>
</dbReference>
<feature type="region of interest" description="Disordered" evidence="21">
    <location>
        <begin position="893"/>
        <end position="912"/>
    </location>
</feature>
<dbReference type="InterPro" id="IPR006982">
    <property type="entry name" value="Glu_synth_centr_N"/>
</dbReference>
<protein>
    <recommendedName>
        <fullName evidence="19">Glutamate synthase [NADPH] large chain</fullName>
        <ecNumber evidence="5">1.4.1.13</ecNumber>
    </recommendedName>
    <alternativeName>
        <fullName evidence="20">Glutamate synthase subunit alpha</fullName>
    </alternativeName>
</protein>
<evidence type="ECO:0000256" key="8">
    <source>
        <dbReference type="ARBA" id="ARBA00022643"/>
    </source>
</evidence>
<evidence type="ECO:0000256" key="12">
    <source>
        <dbReference type="ARBA" id="ARBA00023002"/>
    </source>
</evidence>
<dbReference type="SUPFAM" id="SSF56235">
    <property type="entry name" value="N-terminal nucleophile aminohydrolases (Ntn hydrolases)"/>
    <property type="match status" value="1"/>
</dbReference>
<evidence type="ECO:0000313" key="23">
    <source>
        <dbReference type="EMBL" id="MDQ0288652.1"/>
    </source>
</evidence>
<evidence type="ECO:0000256" key="15">
    <source>
        <dbReference type="ARBA" id="ARBA00023164"/>
    </source>
</evidence>
<dbReference type="GO" id="GO:0051538">
    <property type="term" value="F:3 iron, 4 sulfur cluster binding"/>
    <property type="evidence" value="ECO:0007669"/>
    <property type="project" value="UniProtKB-KW"/>
</dbReference>
<keyword evidence="8" id="KW-0288">FMN</keyword>
<dbReference type="InterPro" id="IPR050711">
    <property type="entry name" value="ET-N_metabolism_enzyme"/>
</dbReference>
<dbReference type="SUPFAM" id="SSF51395">
    <property type="entry name" value="FMN-linked oxidoreductases"/>
    <property type="match status" value="1"/>
</dbReference>
<dbReference type="InterPro" id="IPR029055">
    <property type="entry name" value="Ntn_hydrolases_N"/>
</dbReference>
<dbReference type="Proteomes" id="UP001238163">
    <property type="component" value="Unassembled WGS sequence"/>
</dbReference>
<dbReference type="Gene3D" id="2.160.20.60">
    <property type="entry name" value="Glutamate synthase, alpha subunit, C-terminal domain"/>
    <property type="match status" value="1"/>
</dbReference>
<evidence type="ECO:0000256" key="14">
    <source>
        <dbReference type="ARBA" id="ARBA00023014"/>
    </source>
</evidence>
<name>A0AAE3VDR6_9BACT</name>
<dbReference type="EC" id="1.4.1.13" evidence="5"/>
<organism evidence="23 24">
    <name type="scientific">Oligosphaera ethanolica</name>
    <dbReference type="NCBI Taxonomy" id="760260"/>
    <lineage>
        <taxon>Bacteria</taxon>
        <taxon>Pseudomonadati</taxon>
        <taxon>Lentisphaerota</taxon>
        <taxon>Oligosphaeria</taxon>
        <taxon>Oligosphaerales</taxon>
        <taxon>Oligosphaeraceae</taxon>
        <taxon>Oligosphaera</taxon>
    </lineage>
</organism>
<keyword evidence="6" id="KW-0028">Amino-acid biosynthesis</keyword>
<evidence type="ECO:0000256" key="4">
    <source>
        <dbReference type="ARBA" id="ARBA00009716"/>
    </source>
</evidence>
<accession>A0AAE3VDR6</accession>
<dbReference type="GO" id="GO:0019676">
    <property type="term" value="P:ammonia assimilation cycle"/>
    <property type="evidence" value="ECO:0007669"/>
    <property type="project" value="TreeGrafter"/>
</dbReference>
<keyword evidence="14" id="KW-0411">Iron-sulfur</keyword>
<comment type="pathway">
    <text evidence="17">Amino-acid biosynthesis; L-glutamate biosynthesis via GLT pathway; L-glutamate from 2-oxoglutarate and L-glutamine (NADP(+) route): step 1/1.</text>
</comment>
<dbReference type="RefSeq" id="WP_307259984.1">
    <property type="nucleotide sequence ID" value="NZ_JAUSVL010000001.1"/>
</dbReference>
<dbReference type="InterPro" id="IPR036485">
    <property type="entry name" value="Glu_synth_asu_C_sf"/>
</dbReference>
<comment type="cofactor">
    <cofactor evidence="1">
        <name>FMN</name>
        <dbReference type="ChEBI" id="CHEBI:58210"/>
    </cofactor>
</comment>
<dbReference type="FunFam" id="2.160.20.60:FF:000001">
    <property type="entry name" value="Glutamate synthase, large subunit"/>
    <property type="match status" value="1"/>
</dbReference>
<dbReference type="SUPFAM" id="SSF69336">
    <property type="entry name" value="Alpha subunit of glutamate synthase, C-terminal domain"/>
    <property type="match status" value="1"/>
</dbReference>
<dbReference type="InterPro" id="IPR002489">
    <property type="entry name" value="Glu_synth_asu_C"/>
</dbReference>
<evidence type="ECO:0000256" key="18">
    <source>
        <dbReference type="ARBA" id="ARBA00048151"/>
    </source>
</evidence>
<dbReference type="PANTHER" id="PTHR11938:SF133">
    <property type="entry name" value="GLUTAMATE SYNTHASE (NADH)"/>
    <property type="match status" value="1"/>
</dbReference>
<feature type="domain" description="Glutamine amidotransferase type-2" evidence="22">
    <location>
        <begin position="31"/>
        <end position="412"/>
    </location>
</feature>
<dbReference type="CDD" id="cd00982">
    <property type="entry name" value="gltB_C"/>
    <property type="match status" value="1"/>
</dbReference>
<reference evidence="23" key="1">
    <citation type="submission" date="2023-07" db="EMBL/GenBank/DDBJ databases">
        <title>Genomic Encyclopedia of Type Strains, Phase IV (KMG-IV): sequencing the most valuable type-strain genomes for metagenomic binning, comparative biology and taxonomic classification.</title>
        <authorList>
            <person name="Goeker M."/>
        </authorList>
    </citation>
    <scope>NUCLEOTIDE SEQUENCE</scope>
    <source>
        <strain evidence="23">DSM 24202</strain>
    </source>
</reference>
<evidence type="ECO:0000256" key="13">
    <source>
        <dbReference type="ARBA" id="ARBA00023004"/>
    </source>
</evidence>
<dbReference type="InterPro" id="IPR013785">
    <property type="entry name" value="Aldolase_TIM"/>
</dbReference>
<evidence type="ECO:0000256" key="20">
    <source>
        <dbReference type="ARBA" id="ARBA00079921"/>
    </source>
</evidence>
<evidence type="ECO:0000256" key="17">
    <source>
        <dbReference type="ARBA" id="ARBA00037898"/>
    </source>
</evidence>
<dbReference type="InterPro" id="IPR002932">
    <property type="entry name" value="Glu_synthdom"/>
</dbReference>
<evidence type="ECO:0000256" key="9">
    <source>
        <dbReference type="ARBA" id="ARBA00022723"/>
    </source>
</evidence>
<keyword evidence="12 23" id="KW-0560">Oxidoreductase</keyword>
<keyword evidence="15" id="KW-0314">Glutamate biosynthesis</keyword>
<dbReference type="GO" id="GO:0046872">
    <property type="term" value="F:metal ion binding"/>
    <property type="evidence" value="ECO:0007669"/>
    <property type="project" value="UniProtKB-KW"/>
</dbReference>
<keyword evidence="16" id="KW-0003">3Fe-4S</keyword>
<evidence type="ECO:0000256" key="11">
    <source>
        <dbReference type="ARBA" id="ARBA00022962"/>
    </source>
</evidence>
<dbReference type="CDD" id="cd00713">
    <property type="entry name" value="GltS"/>
    <property type="match status" value="1"/>
</dbReference>
<dbReference type="FunFam" id="3.60.20.10:FF:000001">
    <property type="entry name" value="Glutamate synthase, large subunit"/>
    <property type="match status" value="1"/>
</dbReference>
<evidence type="ECO:0000256" key="16">
    <source>
        <dbReference type="ARBA" id="ARBA00023291"/>
    </source>
</evidence>
<gene>
    <name evidence="23" type="ORF">J3R75_000759</name>
</gene>